<feature type="binding site" evidence="4">
    <location>
        <position position="59"/>
    </location>
    <ligand>
        <name>substrate</name>
    </ligand>
</feature>
<evidence type="ECO:0000256" key="4">
    <source>
        <dbReference type="PIRSR" id="PIRSR006806-1"/>
    </source>
</evidence>
<evidence type="ECO:0000256" key="1">
    <source>
        <dbReference type="ARBA" id="ARBA00010638"/>
    </source>
</evidence>
<comment type="similarity">
    <text evidence="1 5">Belongs to the 5-formyltetrahydrofolate cyclo-ligase family.</text>
</comment>
<dbReference type="Gene3D" id="3.40.50.10420">
    <property type="entry name" value="NagB/RpiA/CoA transferase-like"/>
    <property type="match status" value="1"/>
</dbReference>
<keyword evidence="7" id="KW-1185">Reference proteome</keyword>
<dbReference type="Proteomes" id="UP001304300">
    <property type="component" value="Chromosome"/>
</dbReference>
<dbReference type="AlphaFoldDB" id="A0AAQ3LFQ9"/>
<keyword evidence="5" id="KW-0479">Metal-binding</keyword>
<dbReference type="InterPro" id="IPR037171">
    <property type="entry name" value="NagB/RpiA_transferase-like"/>
</dbReference>
<keyword evidence="3 4" id="KW-0067">ATP-binding</keyword>
<dbReference type="SUPFAM" id="SSF100950">
    <property type="entry name" value="NagB/RpiA/CoA transferase-like"/>
    <property type="match status" value="1"/>
</dbReference>
<feature type="binding site" evidence="4">
    <location>
        <begin position="140"/>
        <end position="148"/>
    </location>
    <ligand>
        <name>ATP</name>
        <dbReference type="ChEBI" id="CHEBI:30616"/>
    </ligand>
</feature>
<feature type="binding site" evidence="4">
    <location>
        <begin position="13"/>
        <end position="17"/>
    </location>
    <ligand>
        <name>ATP</name>
        <dbReference type="ChEBI" id="CHEBI:30616"/>
    </ligand>
</feature>
<organism evidence="6 7">
    <name type="scientific">Rubellicoccus peritrichatus</name>
    <dbReference type="NCBI Taxonomy" id="3080537"/>
    <lineage>
        <taxon>Bacteria</taxon>
        <taxon>Pseudomonadati</taxon>
        <taxon>Verrucomicrobiota</taxon>
        <taxon>Opitutia</taxon>
        <taxon>Puniceicoccales</taxon>
        <taxon>Cerasicoccaceae</taxon>
        <taxon>Rubellicoccus</taxon>
    </lineage>
</organism>
<dbReference type="KEGG" id="puo:RZN69_21675"/>
<dbReference type="EC" id="6.3.3.2" evidence="5"/>
<dbReference type="InterPro" id="IPR002698">
    <property type="entry name" value="FTHF_cligase"/>
</dbReference>
<accession>A0AAQ3LFQ9</accession>
<dbReference type="GO" id="GO:0005524">
    <property type="term" value="F:ATP binding"/>
    <property type="evidence" value="ECO:0007669"/>
    <property type="project" value="UniProtKB-KW"/>
</dbReference>
<dbReference type="InterPro" id="IPR024185">
    <property type="entry name" value="FTHF_cligase-like_sf"/>
</dbReference>
<comment type="catalytic activity">
    <reaction evidence="5">
        <text>(6S)-5-formyl-5,6,7,8-tetrahydrofolate + ATP = (6R)-5,10-methenyltetrahydrofolate + ADP + phosphate</text>
        <dbReference type="Rhea" id="RHEA:10488"/>
        <dbReference type="ChEBI" id="CHEBI:30616"/>
        <dbReference type="ChEBI" id="CHEBI:43474"/>
        <dbReference type="ChEBI" id="CHEBI:57455"/>
        <dbReference type="ChEBI" id="CHEBI:57457"/>
        <dbReference type="ChEBI" id="CHEBI:456216"/>
        <dbReference type="EC" id="6.3.3.2"/>
    </reaction>
</comment>
<evidence type="ECO:0000256" key="2">
    <source>
        <dbReference type="ARBA" id="ARBA00022741"/>
    </source>
</evidence>
<proteinExistence type="inferred from homology"/>
<dbReference type="PIRSF" id="PIRSF006806">
    <property type="entry name" value="FTHF_cligase"/>
    <property type="match status" value="1"/>
</dbReference>
<keyword evidence="2 4" id="KW-0547">Nucleotide-binding</keyword>
<keyword evidence="6" id="KW-0436">Ligase</keyword>
<evidence type="ECO:0000256" key="3">
    <source>
        <dbReference type="ARBA" id="ARBA00022840"/>
    </source>
</evidence>
<dbReference type="GO" id="GO:0046872">
    <property type="term" value="F:metal ion binding"/>
    <property type="evidence" value="ECO:0007669"/>
    <property type="project" value="UniProtKB-KW"/>
</dbReference>
<evidence type="ECO:0000313" key="6">
    <source>
        <dbReference type="EMBL" id="WOO41239.1"/>
    </source>
</evidence>
<dbReference type="GO" id="GO:0030272">
    <property type="term" value="F:5-formyltetrahydrofolate cyclo-ligase activity"/>
    <property type="evidence" value="ECO:0007669"/>
    <property type="project" value="UniProtKB-EC"/>
</dbReference>
<dbReference type="Pfam" id="PF01812">
    <property type="entry name" value="5-FTHF_cyc-lig"/>
    <property type="match status" value="1"/>
</dbReference>
<name>A0AAQ3LFQ9_9BACT</name>
<keyword evidence="5" id="KW-0460">Magnesium</keyword>
<evidence type="ECO:0000313" key="7">
    <source>
        <dbReference type="Proteomes" id="UP001304300"/>
    </source>
</evidence>
<dbReference type="GO" id="GO:0009396">
    <property type="term" value="P:folic acid-containing compound biosynthetic process"/>
    <property type="evidence" value="ECO:0007669"/>
    <property type="project" value="TreeGrafter"/>
</dbReference>
<evidence type="ECO:0000256" key="5">
    <source>
        <dbReference type="RuleBase" id="RU361279"/>
    </source>
</evidence>
<feature type="binding site" evidence="4">
    <location>
        <position position="64"/>
    </location>
    <ligand>
        <name>substrate</name>
    </ligand>
</feature>
<dbReference type="GO" id="GO:0035999">
    <property type="term" value="P:tetrahydrofolate interconversion"/>
    <property type="evidence" value="ECO:0007669"/>
    <property type="project" value="TreeGrafter"/>
</dbReference>
<gene>
    <name evidence="6" type="ORF">RZN69_21675</name>
</gene>
<dbReference type="RefSeq" id="WP_317833665.1">
    <property type="nucleotide sequence ID" value="NZ_CP136920.1"/>
</dbReference>
<dbReference type="NCBIfam" id="TIGR02727">
    <property type="entry name" value="MTHFS_bact"/>
    <property type="match status" value="1"/>
</dbReference>
<sequence length="194" mass="22174">MFYSKQKSISSDKQKLRDKVRTMRRALSKDEVKKHSESICSQILEMTEYKTSHSIAIYMAFDNEVDLRAVISDSFGKRRVLCPRIISKEQMEFREIASWDDLAPNKFGIPEPIAAQPVASPQNIDLMLIPGIAFSHEGHRLGLGAGYYDRFLRNTNGLKWGIAYDFQIVDQVPVEEHDHALDRIISDSVKEGQD</sequence>
<comment type="cofactor">
    <cofactor evidence="5">
        <name>Mg(2+)</name>
        <dbReference type="ChEBI" id="CHEBI:18420"/>
    </cofactor>
</comment>
<dbReference type="EMBL" id="CP136920">
    <property type="protein sequence ID" value="WOO41239.1"/>
    <property type="molecule type" value="Genomic_DNA"/>
</dbReference>
<dbReference type="PANTHER" id="PTHR23407">
    <property type="entry name" value="ATPASE INHIBITOR/5-FORMYLTETRAHYDROFOLATE CYCLO-LIGASE"/>
    <property type="match status" value="1"/>
</dbReference>
<reference evidence="6 7" key="1">
    <citation type="submission" date="2023-10" db="EMBL/GenBank/DDBJ databases">
        <title>Rubellicoccus peritrichatus gen. nov., sp. nov., isolated from an algae of coral reef tank.</title>
        <authorList>
            <person name="Luo J."/>
        </authorList>
    </citation>
    <scope>NUCLEOTIDE SEQUENCE [LARGE SCALE GENOMIC DNA]</scope>
    <source>
        <strain evidence="6 7">CR14</strain>
    </source>
</reference>
<protein>
    <recommendedName>
        <fullName evidence="5">5-formyltetrahydrofolate cyclo-ligase</fullName>
        <ecNumber evidence="5">6.3.3.2</ecNumber>
    </recommendedName>
</protein>
<dbReference type="PANTHER" id="PTHR23407:SF1">
    <property type="entry name" value="5-FORMYLTETRAHYDROFOLATE CYCLO-LIGASE"/>
    <property type="match status" value="1"/>
</dbReference>